<feature type="compositionally biased region" description="Polar residues" evidence="2">
    <location>
        <begin position="435"/>
        <end position="444"/>
    </location>
</feature>
<evidence type="ECO:0000256" key="1">
    <source>
        <dbReference type="ARBA" id="ARBA00023242"/>
    </source>
</evidence>
<dbReference type="STRING" id="503106.A0A218Z832"/>
<organism evidence="4 5">
    <name type="scientific">Diplocarpon coronariae</name>
    <dbReference type="NCBI Taxonomy" id="2795749"/>
    <lineage>
        <taxon>Eukaryota</taxon>
        <taxon>Fungi</taxon>
        <taxon>Dikarya</taxon>
        <taxon>Ascomycota</taxon>
        <taxon>Pezizomycotina</taxon>
        <taxon>Leotiomycetes</taxon>
        <taxon>Helotiales</taxon>
        <taxon>Drepanopezizaceae</taxon>
        <taxon>Diplocarpon</taxon>
    </lineage>
</organism>
<evidence type="ECO:0000259" key="3">
    <source>
        <dbReference type="PROSITE" id="PS00463"/>
    </source>
</evidence>
<feature type="compositionally biased region" description="Basic residues" evidence="2">
    <location>
        <begin position="197"/>
        <end position="210"/>
    </location>
</feature>
<protein>
    <recommendedName>
        <fullName evidence="3">Zn(2)-C6 fungal-type domain-containing protein</fullName>
    </recommendedName>
</protein>
<dbReference type="PROSITE" id="PS00463">
    <property type="entry name" value="ZN2_CY6_FUNGAL_1"/>
    <property type="match status" value="1"/>
</dbReference>
<feature type="region of interest" description="Disordered" evidence="2">
    <location>
        <begin position="95"/>
        <end position="115"/>
    </location>
</feature>
<feature type="region of interest" description="Disordered" evidence="2">
    <location>
        <begin position="413"/>
        <end position="444"/>
    </location>
</feature>
<gene>
    <name evidence="4" type="ORF">B2J93_9315</name>
</gene>
<dbReference type="Proteomes" id="UP000242519">
    <property type="component" value="Unassembled WGS sequence"/>
</dbReference>
<dbReference type="EMBL" id="MZNU01000116">
    <property type="protein sequence ID" value="OWP04247.1"/>
    <property type="molecule type" value="Genomic_DNA"/>
</dbReference>
<accession>A0A218Z832</accession>
<dbReference type="InterPro" id="IPR001138">
    <property type="entry name" value="Zn2Cys6_DnaBD"/>
</dbReference>
<feature type="region of interest" description="Disordered" evidence="2">
    <location>
        <begin position="165"/>
        <end position="221"/>
    </location>
</feature>
<dbReference type="OrthoDB" id="5303703at2759"/>
<evidence type="ECO:0000313" key="5">
    <source>
        <dbReference type="Proteomes" id="UP000242519"/>
    </source>
</evidence>
<dbReference type="AlphaFoldDB" id="A0A218Z832"/>
<feature type="compositionally biased region" description="Basic and acidic residues" evidence="2">
    <location>
        <begin position="330"/>
        <end position="339"/>
    </location>
</feature>
<name>A0A218Z832_9HELO</name>
<feature type="compositionally biased region" description="Polar residues" evidence="2">
    <location>
        <begin position="100"/>
        <end position="113"/>
    </location>
</feature>
<dbReference type="GO" id="GO:0008270">
    <property type="term" value="F:zinc ion binding"/>
    <property type="evidence" value="ECO:0007669"/>
    <property type="project" value="InterPro"/>
</dbReference>
<reference evidence="4 5" key="1">
    <citation type="submission" date="2017-04" db="EMBL/GenBank/DDBJ databases">
        <title>Draft genome sequence of Marssonina coronaria NL1: causal agent of apple blotch.</title>
        <authorList>
            <person name="Cheng Q."/>
        </authorList>
    </citation>
    <scope>NUCLEOTIDE SEQUENCE [LARGE SCALE GENOMIC DNA]</scope>
    <source>
        <strain evidence="4 5">NL1</strain>
    </source>
</reference>
<evidence type="ECO:0000256" key="2">
    <source>
        <dbReference type="SAM" id="MobiDB-lite"/>
    </source>
</evidence>
<sequence>MASSAMIMSDDEDNPTSPRRSCPGDGLRASPIFFHFGPQVAVAPETEYFKDYAVAYEKSRMPPGARALGILLNNNHRAAANKSTRGAATAWFDEDESGTYDPSQKRTPQTLSSLPGRVKRIKMSASDEDGNPKPKRPMKIVGYFNSLVIKLFFKSKEALEHLSTLPAGASRPAPYTSSDEDEQSEVNSDSESEGRRTFKGKRVVKKRARPARSDGLTIDQLTGGHPQRRGCVSCFEQENDECSLTHNNNYPCEACEDAGVDCLLIIPPIFKKACVHCKVKRQKCSYREDGGKGVDSCNACEEEGHVCCAAPLLNEGWIRRFSNASARPRLAKERGRPRSDSTSSPAPVIKTLIQERSKLDTGPCAGCRVCGQNCNFIHSRTRALEPAASSSSNKSSNGRKKKKVSIAPCLRKWEVESPSPQPSPVSCMGTPPSHSPNTSTATKCSELENNNGKESQAFFEKGKQNLLSPCHPHTAHSYCKALLARCNITYVKSKYRNTDRDPQLGTQTLEMKHTSIVTAFCHPIGFNYIPDQLNKHPCSWCHNPFFGLWGLSDEKGPKNVEGFYHGNGGGFEEIFGGFSEAGYSRSVMCVRCTFNRVRATQCGSHRMRTLDPTKGEIDMRVFDDEKWRRAIQECTAGGNGSLVRKTKWCAICPATATTMCCAPQRFDAQGESGTFDEGGKYEGSGIEGCGLYLCEDCAVLLDKMVKGGARTGGRQLDTLVNHVKCNTWRYPEGVRADAPFLTSVGELLKRIEQGVVLAPSPFTSSSKSLRLSLDRKEVSKGFSDIGSGFGGPSQPDKGKGKDGLQISSFGPEFRGTENRKGEGQKEFVGMAWQQLSSRQTATHLARAAEKTFVSPSSSGVDSRIGPVRGKIEGISRGFGCGGSGGDSVSSGDRGYEYGHTHRRLVGAGGKSDHRGDILFGGLMEARKEDVERALGGQNLPD</sequence>
<feature type="region of interest" description="Disordered" evidence="2">
    <location>
        <begin position="327"/>
        <end position="348"/>
    </location>
</feature>
<keyword evidence="1" id="KW-0539">Nucleus</keyword>
<evidence type="ECO:0000313" key="4">
    <source>
        <dbReference type="EMBL" id="OWP04247.1"/>
    </source>
</evidence>
<dbReference type="InParanoid" id="A0A218Z832"/>
<feature type="region of interest" description="Disordered" evidence="2">
    <location>
        <begin position="1"/>
        <end position="25"/>
    </location>
</feature>
<feature type="compositionally biased region" description="Acidic residues" evidence="2">
    <location>
        <begin position="178"/>
        <end position="191"/>
    </location>
</feature>
<dbReference type="GO" id="GO:0000981">
    <property type="term" value="F:DNA-binding transcription factor activity, RNA polymerase II-specific"/>
    <property type="evidence" value="ECO:0007669"/>
    <property type="project" value="InterPro"/>
</dbReference>
<comment type="caution">
    <text evidence="4">The sequence shown here is derived from an EMBL/GenBank/DDBJ whole genome shotgun (WGS) entry which is preliminary data.</text>
</comment>
<feature type="region of interest" description="Disordered" evidence="2">
    <location>
        <begin position="784"/>
        <end position="819"/>
    </location>
</feature>
<feature type="region of interest" description="Disordered" evidence="2">
    <location>
        <begin position="385"/>
        <end position="404"/>
    </location>
</feature>
<proteinExistence type="predicted"/>
<keyword evidence="5" id="KW-1185">Reference proteome</keyword>
<feature type="domain" description="Zn(2)-C6 fungal-type" evidence="3">
    <location>
        <begin position="273"/>
        <end position="308"/>
    </location>
</feature>